<protein>
    <recommendedName>
        <fullName evidence="4">Secreted protein</fullName>
    </recommendedName>
</protein>
<comment type="caution">
    <text evidence="2">The sequence shown here is derived from an EMBL/GenBank/DDBJ whole genome shotgun (WGS) entry which is preliminary data.</text>
</comment>
<name>A0A6G4U4X7_9ACTN</name>
<proteinExistence type="predicted"/>
<organism evidence="2 3">
    <name type="scientific">Streptomyces coryli</name>
    <dbReference type="NCBI Taxonomy" id="1128680"/>
    <lineage>
        <taxon>Bacteria</taxon>
        <taxon>Bacillati</taxon>
        <taxon>Actinomycetota</taxon>
        <taxon>Actinomycetes</taxon>
        <taxon>Kitasatosporales</taxon>
        <taxon>Streptomycetaceae</taxon>
        <taxon>Streptomyces</taxon>
    </lineage>
</organism>
<evidence type="ECO:0008006" key="4">
    <source>
        <dbReference type="Google" id="ProtNLM"/>
    </source>
</evidence>
<keyword evidence="3" id="KW-1185">Reference proteome</keyword>
<evidence type="ECO:0000313" key="3">
    <source>
        <dbReference type="Proteomes" id="UP000481583"/>
    </source>
</evidence>
<sequence length="121" mass="12123">MAILTAAAALSATALVGCSAVDKALDCAQLATEISKDVEQLQDVVGGAGESPQAAQDALDKIDKDLDKFSDKSDNADVGKAVEDLQTAVNNAQKSAEGGDPTPDLSGITSAAGELSKVCTS</sequence>
<gene>
    <name evidence="2" type="ORF">G5C51_23155</name>
</gene>
<feature type="region of interest" description="Disordered" evidence="1">
    <location>
        <begin position="88"/>
        <end position="121"/>
    </location>
</feature>
<reference evidence="2 3" key="1">
    <citation type="submission" date="2020-02" db="EMBL/GenBank/DDBJ databases">
        <title>Whole-genome analyses of novel actinobacteria.</title>
        <authorList>
            <person name="Sahin N."/>
        </authorList>
    </citation>
    <scope>NUCLEOTIDE SEQUENCE [LARGE SCALE GENOMIC DNA]</scope>
    <source>
        <strain evidence="2 3">A7024</strain>
    </source>
</reference>
<dbReference type="AlphaFoldDB" id="A0A6G4U4X7"/>
<accession>A0A6G4U4X7</accession>
<dbReference type="EMBL" id="JAAKZV010000111">
    <property type="protein sequence ID" value="NGN66790.1"/>
    <property type="molecule type" value="Genomic_DNA"/>
</dbReference>
<evidence type="ECO:0000256" key="1">
    <source>
        <dbReference type="SAM" id="MobiDB-lite"/>
    </source>
</evidence>
<evidence type="ECO:0000313" key="2">
    <source>
        <dbReference type="EMBL" id="NGN66790.1"/>
    </source>
</evidence>
<dbReference type="Proteomes" id="UP000481583">
    <property type="component" value="Unassembled WGS sequence"/>
</dbReference>